<dbReference type="Proteomes" id="UP000198635">
    <property type="component" value="Unassembled WGS sequence"/>
</dbReference>
<feature type="chain" id="PRO_5011447293" evidence="8">
    <location>
        <begin position="24"/>
        <end position="409"/>
    </location>
</feature>
<organism evidence="10 11">
    <name type="scientific">Desulfomicrobium apsheronum</name>
    <dbReference type="NCBI Taxonomy" id="52560"/>
    <lineage>
        <taxon>Bacteria</taxon>
        <taxon>Pseudomonadati</taxon>
        <taxon>Thermodesulfobacteriota</taxon>
        <taxon>Desulfovibrionia</taxon>
        <taxon>Desulfovibrionales</taxon>
        <taxon>Desulfomicrobiaceae</taxon>
        <taxon>Desulfomicrobium</taxon>
    </lineage>
</organism>
<evidence type="ECO:0000256" key="4">
    <source>
        <dbReference type="ARBA" id="ARBA00022960"/>
    </source>
</evidence>
<dbReference type="GO" id="GO:0004180">
    <property type="term" value="F:carboxypeptidase activity"/>
    <property type="evidence" value="ECO:0007669"/>
    <property type="project" value="UniProtKB-ARBA"/>
</dbReference>
<feature type="signal peptide" evidence="8">
    <location>
        <begin position="1"/>
        <end position="23"/>
    </location>
</feature>
<sequence>MGSRTFILLAAFLSVLFAAPSSSQSWTSSFSAHPSTPAAFMAVDMGRQRAFLVGNKNGELKKMRDMPCTTGMRGGGKLLEGDRKTPEGVYFLEGKATGGLDFDSFGNTAFPLNYPNPVDRIHGKTGNGIMIHGRGRSFGPRQTLGCVVLENDDVDTLDRHVRIHATPVVIAESVSLTGKAGPPPEIVLGTWGWIKARERRENAFFEIYDPVRFEKSSNMSFARFRQKTLQEFAGAKWVDIRMENLQVLQGPDYMVSVFAQRTFPQGEQGWRRLYWMRQVELWKIVGEEWIPRNMGGSEDYAGLVGKEIRERLRECAEAWDKGDLKTLVRTYDRTGSRNGTQGRKAIAASLERDMAAKKKNPYSAEPVVRVTKNGIEAKLMTDGHSRNILFLPGAFDSWLIASDGTARQP</sequence>
<feature type="active site" description="Nucleophile" evidence="7">
    <location>
        <position position="146"/>
    </location>
</feature>
<dbReference type="RefSeq" id="WP_092372153.1">
    <property type="nucleotide sequence ID" value="NZ_FORX01000001.1"/>
</dbReference>
<dbReference type="InterPro" id="IPR005490">
    <property type="entry name" value="LD_TPept_cat_dom"/>
</dbReference>
<evidence type="ECO:0000256" key="3">
    <source>
        <dbReference type="ARBA" id="ARBA00022679"/>
    </source>
</evidence>
<keyword evidence="4 7" id="KW-0133">Cell shape</keyword>
<evidence type="ECO:0000313" key="10">
    <source>
        <dbReference type="EMBL" id="SFI99507.1"/>
    </source>
</evidence>
<dbReference type="InterPro" id="IPR038063">
    <property type="entry name" value="Transpep_catalytic_dom"/>
</dbReference>
<dbReference type="GO" id="GO:0009252">
    <property type="term" value="P:peptidoglycan biosynthetic process"/>
    <property type="evidence" value="ECO:0007669"/>
    <property type="project" value="UniProtKB-UniPathway"/>
</dbReference>
<dbReference type="GO" id="GO:0071555">
    <property type="term" value="P:cell wall organization"/>
    <property type="evidence" value="ECO:0007669"/>
    <property type="project" value="UniProtKB-UniRule"/>
</dbReference>
<evidence type="ECO:0000256" key="7">
    <source>
        <dbReference type="PROSITE-ProRule" id="PRU01373"/>
    </source>
</evidence>
<comment type="pathway">
    <text evidence="1 7">Cell wall biogenesis; peptidoglycan biosynthesis.</text>
</comment>
<gene>
    <name evidence="10" type="ORF">SAMN04488082_10152</name>
</gene>
<dbReference type="Gene3D" id="2.40.440.10">
    <property type="entry name" value="L,D-transpeptidase catalytic domain-like"/>
    <property type="match status" value="1"/>
</dbReference>
<feature type="domain" description="L,D-TPase catalytic" evidence="9">
    <location>
        <begin position="39"/>
        <end position="171"/>
    </location>
</feature>
<keyword evidence="11" id="KW-1185">Reference proteome</keyword>
<comment type="similarity">
    <text evidence="2">Belongs to the YkuD family.</text>
</comment>
<keyword evidence="5 7" id="KW-0573">Peptidoglycan synthesis</keyword>
<evidence type="ECO:0000256" key="6">
    <source>
        <dbReference type="ARBA" id="ARBA00023316"/>
    </source>
</evidence>
<reference evidence="11" key="1">
    <citation type="submission" date="2016-10" db="EMBL/GenBank/DDBJ databases">
        <authorList>
            <person name="Varghese N."/>
            <person name="Submissions S."/>
        </authorList>
    </citation>
    <scope>NUCLEOTIDE SEQUENCE [LARGE SCALE GENOMIC DNA]</scope>
    <source>
        <strain evidence="11">DSM 5918</strain>
    </source>
</reference>
<keyword evidence="3" id="KW-0808">Transferase</keyword>
<dbReference type="GO" id="GO:0008360">
    <property type="term" value="P:regulation of cell shape"/>
    <property type="evidence" value="ECO:0007669"/>
    <property type="project" value="UniProtKB-UniRule"/>
</dbReference>
<accession>A0A1I3MR96</accession>
<dbReference type="PANTHER" id="PTHR36699:SF1">
    <property type="entry name" value="L,D-TRANSPEPTIDASE YAFK-RELATED"/>
    <property type="match status" value="1"/>
</dbReference>
<dbReference type="CDD" id="cd16913">
    <property type="entry name" value="YkuD_like"/>
    <property type="match status" value="1"/>
</dbReference>
<evidence type="ECO:0000256" key="8">
    <source>
        <dbReference type="SAM" id="SignalP"/>
    </source>
</evidence>
<protein>
    <submittedName>
        <fullName evidence="10">L,D-transpeptidase catalytic domain</fullName>
    </submittedName>
</protein>
<dbReference type="PROSITE" id="PS52029">
    <property type="entry name" value="LD_TPASE"/>
    <property type="match status" value="1"/>
</dbReference>
<evidence type="ECO:0000313" key="11">
    <source>
        <dbReference type="Proteomes" id="UP000198635"/>
    </source>
</evidence>
<feature type="active site" description="Proton donor/acceptor" evidence="7">
    <location>
        <position position="132"/>
    </location>
</feature>
<dbReference type="UniPathway" id="UPA00219"/>
<dbReference type="GO" id="GO:0016740">
    <property type="term" value="F:transferase activity"/>
    <property type="evidence" value="ECO:0007669"/>
    <property type="project" value="UniProtKB-KW"/>
</dbReference>
<proteinExistence type="inferred from homology"/>
<dbReference type="PANTHER" id="PTHR36699">
    <property type="entry name" value="LD-TRANSPEPTIDASE"/>
    <property type="match status" value="1"/>
</dbReference>
<evidence type="ECO:0000256" key="1">
    <source>
        <dbReference type="ARBA" id="ARBA00004752"/>
    </source>
</evidence>
<evidence type="ECO:0000256" key="5">
    <source>
        <dbReference type="ARBA" id="ARBA00022984"/>
    </source>
</evidence>
<keyword evidence="6 7" id="KW-0961">Cell wall biogenesis/degradation</keyword>
<dbReference type="SUPFAM" id="SSF141523">
    <property type="entry name" value="L,D-transpeptidase catalytic domain-like"/>
    <property type="match status" value="1"/>
</dbReference>
<dbReference type="STRING" id="52560.SAMN04488082_10152"/>
<keyword evidence="8" id="KW-0732">Signal</keyword>
<evidence type="ECO:0000256" key="2">
    <source>
        <dbReference type="ARBA" id="ARBA00005992"/>
    </source>
</evidence>
<dbReference type="OrthoDB" id="9809748at2"/>
<dbReference type="EMBL" id="FORX01000001">
    <property type="protein sequence ID" value="SFI99507.1"/>
    <property type="molecule type" value="Genomic_DNA"/>
</dbReference>
<dbReference type="AlphaFoldDB" id="A0A1I3MR96"/>
<dbReference type="Pfam" id="PF03734">
    <property type="entry name" value="YkuD"/>
    <property type="match status" value="1"/>
</dbReference>
<evidence type="ECO:0000259" key="9">
    <source>
        <dbReference type="PROSITE" id="PS52029"/>
    </source>
</evidence>
<name>A0A1I3MR96_9BACT</name>